<accession>A0A819CEH0</accession>
<gene>
    <name evidence="2" type="ORF">IZO911_LOCUS36367</name>
    <name evidence="3" type="ORF">JYZ213_LOCUS37735</name>
    <name evidence="5" type="ORF">KXQ929_LOCUS18136</name>
    <name evidence="4" type="ORF">OXD698_LOCUS18563</name>
</gene>
<name>A0A819CEH0_9BILA</name>
<proteinExistence type="predicted"/>
<evidence type="ECO:0000313" key="2">
    <source>
        <dbReference type="EMBL" id="CAF1343575.1"/>
    </source>
</evidence>
<dbReference type="Proteomes" id="UP000663844">
    <property type="component" value="Unassembled WGS sequence"/>
</dbReference>
<comment type="caution">
    <text evidence="5">The sequence shown here is derived from an EMBL/GenBank/DDBJ whole genome shotgun (WGS) entry which is preliminary data.</text>
</comment>
<organism evidence="5 6">
    <name type="scientific">Adineta steineri</name>
    <dbReference type="NCBI Taxonomy" id="433720"/>
    <lineage>
        <taxon>Eukaryota</taxon>
        <taxon>Metazoa</taxon>
        <taxon>Spiralia</taxon>
        <taxon>Gnathifera</taxon>
        <taxon>Rotifera</taxon>
        <taxon>Eurotatoria</taxon>
        <taxon>Bdelloidea</taxon>
        <taxon>Adinetida</taxon>
        <taxon>Adinetidae</taxon>
        <taxon>Adineta</taxon>
    </lineage>
</organism>
<dbReference type="InterPro" id="IPR027266">
    <property type="entry name" value="TrmE/GcvT-like"/>
</dbReference>
<dbReference type="EMBL" id="CAJOAZ010001378">
    <property type="protein sequence ID" value="CAF3806345.1"/>
    <property type="molecule type" value="Genomic_DNA"/>
</dbReference>
<evidence type="ECO:0000313" key="4">
    <source>
        <dbReference type="EMBL" id="CAF3806345.1"/>
    </source>
</evidence>
<dbReference type="Gene3D" id="3.30.1360.120">
    <property type="entry name" value="Probable tRNA modification gtpase trme, domain 1"/>
    <property type="match status" value="1"/>
</dbReference>
<reference evidence="5" key="1">
    <citation type="submission" date="2021-02" db="EMBL/GenBank/DDBJ databases">
        <authorList>
            <person name="Nowell W R."/>
        </authorList>
    </citation>
    <scope>NUCLEOTIDE SEQUENCE</scope>
</reference>
<dbReference type="Proteomes" id="UP000663845">
    <property type="component" value="Unassembled WGS sequence"/>
</dbReference>
<dbReference type="EMBL" id="CAJNOE010000837">
    <property type="protein sequence ID" value="CAF1343575.1"/>
    <property type="molecule type" value="Genomic_DNA"/>
</dbReference>
<evidence type="ECO:0000259" key="1">
    <source>
        <dbReference type="Pfam" id="PF16350"/>
    </source>
</evidence>
<feature type="domain" description="FAD dependent oxidoreductase central" evidence="1">
    <location>
        <begin position="87"/>
        <end position="124"/>
    </location>
</feature>
<dbReference type="Gene3D" id="3.30.70.1400">
    <property type="entry name" value="Aminomethyltransferase beta-barrel domains"/>
    <property type="match status" value="1"/>
</dbReference>
<dbReference type="EMBL" id="CAJOBB010001169">
    <property type="protein sequence ID" value="CAF3819393.1"/>
    <property type="molecule type" value="Genomic_DNA"/>
</dbReference>
<dbReference type="Gene3D" id="3.50.50.60">
    <property type="entry name" value="FAD/NAD(P)-binding domain"/>
    <property type="match status" value="1"/>
</dbReference>
<dbReference type="Pfam" id="PF16350">
    <property type="entry name" value="FAO_M"/>
    <property type="match status" value="1"/>
</dbReference>
<sequence>MVDPIPLAITFAKLAIAKEDVLTEKQRTGQSNRVTDAVTSNAKSECETLIIGADSFTPDGRLIMNELAEIDNYFVASGSNKHDTNLSTWSVDIRRFIRLHTNKRFLQDRLRELPGKQYSLKYPTYGEVLGYERPLFFKLDEVGKKDFEDLSKQDTFGKARCPTSQSTCTMEWLKIHVPEDNSIFLSDVTALYTALNVIGTKAKHLLSELSGENFNDFARITCQKNFIGKVALLKQKQDGIQKRFVQFLLEDHNHDSDPWICSCTPSSEKITVNYIHGDTYEIDIATKRFKARPNVYQSNEMGCTALLDTNQFCNSILRQISTNSQYVLIL</sequence>
<dbReference type="InterPro" id="IPR036188">
    <property type="entry name" value="FAD/NAD-bd_sf"/>
</dbReference>
<dbReference type="InterPro" id="IPR032503">
    <property type="entry name" value="FAO_M"/>
</dbReference>
<evidence type="ECO:0000313" key="6">
    <source>
        <dbReference type="Proteomes" id="UP000663868"/>
    </source>
</evidence>
<dbReference type="Proteomes" id="UP000663860">
    <property type="component" value="Unassembled WGS sequence"/>
</dbReference>
<protein>
    <recommendedName>
        <fullName evidence="1">FAD dependent oxidoreductase central domain-containing protein</fullName>
    </recommendedName>
</protein>
<dbReference type="Proteomes" id="UP000663868">
    <property type="component" value="Unassembled WGS sequence"/>
</dbReference>
<evidence type="ECO:0000313" key="3">
    <source>
        <dbReference type="EMBL" id="CAF1400606.1"/>
    </source>
</evidence>
<dbReference type="AlphaFoldDB" id="A0A819CEH0"/>
<dbReference type="EMBL" id="CAJNOG010001035">
    <property type="protein sequence ID" value="CAF1400606.1"/>
    <property type="molecule type" value="Genomic_DNA"/>
</dbReference>
<evidence type="ECO:0000313" key="5">
    <source>
        <dbReference type="EMBL" id="CAF3819393.1"/>
    </source>
</evidence>